<accession>U6MEY3</accession>
<reference evidence="2" key="2">
    <citation type="submission" date="2013-10" db="EMBL/GenBank/DDBJ databases">
        <authorList>
            <person name="Aslett M."/>
        </authorList>
    </citation>
    <scope>NUCLEOTIDE SEQUENCE [LARGE SCALE GENOMIC DNA]</scope>
    <source>
        <strain evidence="2">Houghton</strain>
    </source>
</reference>
<dbReference type="InterPro" id="IPR051647">
    <property type="entry name" value="Mediator_comp_sub12"/>
</dbReference>
<dbReference type="OrthoDB" id="348677at2759"/>
<reference evidence="2" key="1">
    <citation type="submission" date="2013-10" db="EMBL/GenBank/DDBJ databases">
        <title>Genomic analysis of the causative agents of coccidiosis in chickens.</title>
        <authorList>
            <person name="Reid A.J."/>
            <person name="Blake D."/>
            <person name="Billington K."/>
            <person name="Browne H."/>
            <person name="Dunn M."/>
            <person name="Hung S."/>
            <person name="Kawahara F."/>
            <person name="Miranda-Saavedra D."/>
            <person name="Mourier T."/>
            <person name="Nagra H."/>
            <person name="Otto T.D."/>
            <person name="Rawlings N."/>
            <person name="Sanchez A."/>
            <person name="Sanders M."/>
            <person name="Subramaniam C."/>
            <person name="Tay Y."/>
            <person name="Dear P."/>
            <person name="Doerig C."/>
            <person name="Gruber A."/>
            <person name="Parkinson J."/>
            <person name="Shirley M."/>
            <person name="Wan K.L."/>
            <person name="Berriman M."/>
            <person name="Tomley F."/>
            <person name="Pain A."/>
        </authorList>
    </citation>
    <scope>NUCLEOTIDE SEQUENCE [LARGE SCALE GENOMIC DNA]</scope>
    <source>
        <strain evidence="2">Houghton</strain>
    </source>
</reference>
<feature type="region of interest" description="Disordered" evidence="1">
    <location>
        <begin position="926"/>
        <end position="945"/>
    </location>
</feature>
<feature type="compositionally biased region" description="Polar residues" evidence="1">
    <location>
        <begin position="466"/>
        <end position="476"/>
    </location>
</feature>
<protein>
    <submittedName>
        <fullName evidence="2">Uncharacterized protein</fullName>
    </submittedName>
</protein>
<proteinExistence type="predicted"/>
<feature type="compositionally biased region" description="Low complexity" evidence="1">
    <location>
        <begin position="959"/>
        <end position="995"/>
    </location>
</feature>
<evidence type="ECO:0000313" key="3">
    <source>
        <dbReference type="Proteomes" id="UP000030754"/>
    </source>
</evidence>
<feature type="compositionally biased region" description="Low complexity" evidence="1">
    <location>
        <begin position="477"/>
        <end position="490"/>
    </location>
</feature>
<dbReference type="PANTHER" id="PTHR46007:SF8">
    <property type="entry name" value="C2H2-TYPE DOMAIN-CONTAINING PROTEIN"/>
    <property type="match status" value="1"/>
</dbReference>
<dbReference type="GO" id="GO:0003713">
    <property type="term" value="F:transcription coactivator activity"/>
    <property type="evidence" value="ECO:0007669"/>
    <property type="project" value="TreeGrafter"/>
</dbReference>
<dbReference type="Proteomes" id="UP000030754">
    <property type="component" value="Unassembled WGS sequence"/>
</dbReference>
<feature type="compositionally biased region" description="Low complexity" evidence="1">
    <location>
        <begin position="20"/>
        <end position="48"/>
    </location>
</feature>
<feature type="region of interest" description="Disordered" evidence="1">
    <location>
        <begin position="805"/>
        <end position="830"/>
    </location>
</feature>
<feature type="region of interest" description="Disordered" evidence="1">
    <location>
        <begin position="182"/>
        <end position="223"/>
    </location>
</feature>
<evidence type="ECO:0000313" key="2">
    <source>
        <dbReference type="EMBL" id="CDJ62812.1"/>
    </source>
</evidence>
<sequence>MLLSLPEVDATRFSPSVNFSPEAAATAAGSSPSPVPADAADRAAVPAAAGAAPAKAKHNLWKFVPFGSKCLPAFGWSRNRKSQKGQQQQRQPQRQGAQKKQQEAAYEGLANSQIPQKQTRLQQQLQAQQLQEQLCHQDQQPKQQQSTKQQHLQLSQDHQEKRLPVLWGTSGTAGLTTPCIGAGSNSNSSGGKSSSRNNSSAAAGGYNFSTPGTPGYSSSGSNRSSRSVCSCSSNNGSSSSHSLPRLSVDGTTSGPCCVGSSLSPRSLICSCSSSSSSCCYNRGANTNSTLLREGAAAAREAVGSGAGAANMVVRKTVEGSAEAVPSCYPRAAPLLSAVAAAGEINSATSPAADAAAAAGADSSIPAAAAMMPPTKEMVEKGSAQVQLKAAAASPPEVQRQVKLRAAETAGSIIGAANAADEWEGPDLFPAPSYKPDRNRPPEEQQQQQKQQDHQQQRKNLRGAVNRPTSSVSRGTESTGASAAASTAPAAPAQASKIASAGMAESEFLPRPASWADTELKMPTSASVLQSMQQQKLHRHLEEPEPPTLPLLGGAAGTAQLEPGFSFSPAAAATSQEAEHSFGQCRGSDKESNSSNSNPTTVPTGGHCEALSTGQAAMNVLSAATSPDAADAVPCIATSTADKEAAEESRDQEGRKQAQKQHQRAVGKTNPTMASVVSMQQEPKQLYQQQKKQYQQQSLCVSPVLKDEAQQVHLPPSCASSSPRGYHADHSTAGASAAVAAVEIAATVVDVAAATAAATVGPPAGALVSSVAQSLNAFLTKGPPGCSIRTPRRQKLQQKQLLEPQLHEQQHQEQQLHQVQAQQQHKTQLQRAASLLHSFSHSPHQSQQRSAQEEPMHPYFLQRQQLQHLGVQQELLGQTAPSSSPSTANLHAYCELQQPTACGLYQRQQQQYQLQQQQHELLLQRQHVPAPHGPPTGTYATTRAESPRRLQQRFLTFSKQKQLQQQQQQRHQLLPGQTQQQQEHQSQQQQDVQPQLPVEKPRTFFGVRLSAEAEAAAANAAGAAAAAAEARPISRRSSSQPLFPVSVNGQQQQQQDSPEVKLPEASRQQHVQRQCVFVNPVHEDPVGQRYDPCNNTCAEGHSNRAVGASFTSTLETPTQPFKALDETFSEASELALPGTPKRASNGDSSAVPIEVPVETPTEEPSMSPVVASAIYGNGYSVSACDKNYLTAASGRLSPAGKQAAEASRRAMLLRKNSQASLLQICGAANQEQQQLQVPDRQLQQQARWETGGTHNVPLAAAAAAEASTTVPQQKQAALHEAKPHEASIGSTHVCSGLSTASSSSSISRSALTPQLPHPSRRAPFRLQQPTTDTDLAAAGPFSSLSLSPSSSSQAPSGASGVAGAIGPSGAATERPSTPVRAERLRKHLEQLKERGELRVDNFPAAEVAALIRNTKVEREGPFQVYVLDKEWKLGCSKLDKEWPLKMLQNTKEGIKLHREINKLIDIAKQIQLQKPQSHG</sequence>
<name>U6MEY3_9EIME</name>
<feature type="region of interest" description="Disordered" evidence="1">
    <location>
        <begin position="1262"/>
        <end position="1378"/>
    </location>
</feature>
<feature type="region of interest" description="Disordered" evidence="1">
    <location>
        <begin position="957"/>
        <end position="996"/>
    </location>
</feature>
<feature type="region of interest" description="Disordered" evidence="1">
    <location>
        <begin position="639"/>
        <end position="670"/>
    </location>
</feature>
<feature type="region of interest" description="Disordered" evidence="1">
    <location>
        <begin position="13"/>
        <end position="48"/>
    </location>
</feature>
<feature type="compositionally biased region" description="Basic and acidic residues" evidence="1">
    <location>
        <begin position="640"/>
        <end position="655"/>
    </location>
</feature>
<feature type="compositionally biased region" description="Low complexity" evidence="1">
    <location>
        <begin position="1294"/>
        <end position="1308"/>
    </location>
</feature>
<dbReference type="PANTHER" id="PTHR46007">
    <property type="entry name" value="MEDIATOR OF RNA POLYMERASE II TRANSCRIPTION SUBUNIT 12"/>
    <property type="match status" value="1"/>
</dbReference>
<feature type="region of interest" description="Disordered" evidence="1">
    <location>
        <begin position="136"/>
        <end position="156"/>
    </location>
</feature>
<feature type="region of interest" description="Disordered" evidence="1">
    <location>
        <begin position="525"/>
        <end position="608"/>
    </location>
</feature>
<dbReference type="VEuPathDB" id="ToxoDB:ENH_00028640"/>
<feature type="compositionally biased region" description="Polar residues" evidence="1">
    <location>
        <begin position="525"/>
        <end position="534"/>
    </location>
</feature>
<gene>
    <name evidence="2" type="ORF">ENH_00028640</name>
</gene>
<feature type="region of interest" description="Disordered" evidence="1">
    <location>
        <begin position="78"/>
        <end position="107"/>
    </location>
</feature>
<feature type="compositionally biased region" description="Low complexity" evidence="1">
    <location>
        <begin position="549"/>
        <end position="558"/>
    </location>
</feature>
<feature type="region of interest" description="Disordered" evidence="1">
    <location>
        <begin position="416"/>
        <end position="490"/>
    </location>
</feature>
<dbReference type="GO" id="GO:0045944">
    <property type="term" value="P:positive regulation of transcription by RNA polymerase II"/>
    <property type="evidence" value="ECO:0007669"/>
    <property type="project" value="TreeGrafter"/>
</dbReference>
<dbReference type="EMBL" id="HG722606">
    <property type="protein sequence ID" value="CDJ62812.1"/>
    <property type="molecule type" value="Genomic_DNA"/>
</dbReference>
<dbReference type="GO" id="GO:0016592">
    <property type="term" value="C:mediator complex"/>
    <property type="evidence" value="ECO:0007669"/>
    <property type="project" value="TreeGrafter"/>
</dbReference>
<feature type="compositionally biased region" description="Low complexity" evidence="1">
    <location>
        <begin position="84"/>
        <end position="99"/>
    </location>
</feature>
<keyword evidence="3" id="KW-1185">Reference proteome</keyword>
<organism evidence="2 3">
    <name type="scientific">Eimeria necatrix</name>
    <dbReference type="NCBI Taxonomy" id="51315"/>
    <lineage>
        <taxon>Eukaryota</taxon>
        <taxon>Sar</taxon>
        <taxon>Alveolata</taxon>
        <taxon>Apicomplexa</taxon>
        <taxon>Conoidasida</taxon>
        <taxon>Coccidia</taxon>
        <taxon>Eucoccidiorida</taxon>
        <taxon>Eimeriorina</taxon>
        <taxon>Eimeriidae</taxon>
        <taxon>Eimeria</taxon>
    </lineage>
</organism>
<feature type="compositionally biased region" description="Low complexity" evidence="1">
    <location>
        <begin position="811"/>
        <end position="830"/>
    </location>
</feature>
<feature type="compositionally biased region" description="Low complexity" evidence="1">
    <location>
        <begin position="1334"/>
        <end position="1370"/>
    </location>
</feature>
<dbReference type="RefSeq" id="XP_013440174.1">
    <property type="nucleotide sequence ID" value="XM_013584720.1"/>
</dbReference>
<feature type="region of interest" description="Disordered" evidence="1">
    <location>
        <begin position="1034"/>
        <end position="1065"/>
    </location>
</feature>
<evidence type="ECO:0000256" key="1">
    <source>
        <dbReference type="SAM" id="MobiDB-lite"/>
    </source>
</evidence>
<dbReference type="GeneID" id="25473030"/>